<evidence type="ECO:0000313" key="3">
    <source>
        <dbReference type="Proteomes" id="UP000326453"/>
    </source>
</evidence>
<dbReference type="InterPro" id="IPR011010">
    <property type="entry name" value="DNA_brk_join_enz"/>
</dbReference>
<dbReference type="AlphaFoldDB" id="A0AAE6NWR8"/>
<keyword evidence="1" id="KW-0233">DNA recombination</keyword>
<sequence length="58" mass="6741">MAEEGVPIEEIAKYLDHSNSNITRATYARFNPQYLRKATDTLEMRTVVSVRQTKRRAL</sequence>
<proteinExistence type="predicted"/>
<evidence type="ECO:0008006" key="4">
    <source>
        <dbReference type="Google" id="ProtNLM"/>
    </source>
</evidence>
<dbReference type="KEGG" id="ppan:ESD82_14110"/>
<dbReference type="RefSeq" id="WP_114669611.1">
    <property type="nucleotide sequence ID" value="NZ_CP038203.1"/>
</dbReference>
<protein>
    <recommendedName>
        <fullName evidence="4">Phage integrase family protein</fullName>
    </recommendedName>
</protein>
<dbReference type="Proteomes" id="UP000326453">
    <property type="component" value="Chromosome 1"/>
</dbReference>
<evidence type="ECO:0000313" key="2">
    <source>
        <dbReference type="EMBL" id="QFG37298.1"/>
    </source>
</evidence>
<dbReference type="GO" id="GO:0015074">
    <property type="term" value="P:DNA integration"/>
    <property type="evidence" value="ECO:0007669"/>
    <property type="project" value="InterPro"/>
</dbReference>
<dbReference type="InterPro" id="IPR013762">
    <property type="entry name" value="Integrase-like_cat_sf"/>
</dbReference>
<gene>
    <name evidence="2" type="ORF">ESD82_14110</name>
</gene>
<dbReference type="GO" id="GO:0006310">
    <property type="term" value="P:DNA recombination"/>
    <property type="evidence" value="ECO:0007669"/>
    <property type="project" value="UniProtKB-KW"/>
</dbReference>
<dbReference type="Gene3D" id="1.10.443.10">
    <property type="entry name" value="Intergrase catalytic core"/>
    <property type="match status" value="1"/>
</dbReference>
<dbReference type="EMBL" id="CP044426">
    <property type="protein sequence ID" value="QFG37298.1"/>
    <property type="molecule type" value="Genomic_DNA"/>
</dbReference>
<dbReference type="SUPFAM" id="SSF56349">
    <property type="entry name" value="DNA breaking-rejoining enzymes"/>
    <property type="match status" value="1"/>
</dbReference>
<evidence type="ECO:0000256" key="1">
    <source>
        <dbReference type="ARBA" id="ARBA00023172"/>
    </source>
</evidence>
<accession>A0AAE6NWR8</accession>
<reference evidence="2 3" key="1">
    <citation type="submission" date="2019-01" db="EMBL/GenBank/DDBJ databases">
        <title>Complete Genome Sequence and Annotation of the Paracoccus pantotrophus type strain DSM 2944.</title>
        <authorList>
            <person name="Bockwoldt J.A."/>
            <person name="Zimmermann M."/>
            <person name="Tiso T."/>
            <person name="Blank L.M."/>
        </authorList>
    </citation>
    <scope>NUCLEOTIDE SEQUENCE [LARGE SCALE GENOMIC DNA]</scope>
    <source>
        <strain evidence="2 3">DSM 2944</strain>
    </source>
</reference>
<dbReference type="GO" id="GO:0003677">
    <property type="term" value="F:DNA binding"/>
    <property type="evidence" value="ECO:0007669"/>
    <property type="project" value="InterPro"/>
</dbReference>
<organism evidence="2 3">
    <name type="scientific">Paracoccus pantotrophus</name>
    <name type="common">Thiosphaera pantotropha</name>
    <dbReference type="NCBI Taxonomy" id="82367"/>
    <lineage>
        <taxon>Bacteria</taxon>
        <taxon>Pseudomonadati</taxon>
        <taxon>Pseudomonadota</taxon>
        <taxon>Alphaproteobacteria</taxon>
        <taxon>Rhodobacterales</taxon>
        <taxon>Paracoccaceae</taxon>
        <taxon>Paracoccus</taxon>
    </lineage>
</organism>
<dbReference type="GeneID" id="51371717"/>
<name>A0AAE6NWR8_PARPN</name>